<gene>
    <name evidence="1" type="ORF">LCGC14_1473260</name>
</gene>
<evidence type="ECO:0008006" key="2">
    <source>
        <dbReference type="Google" id="ProtNLM"/>
    </source>
</evidence>
<dbReference type="AlphaFoldDB" id="A0A0F9JXP2"/>
<dbReference type="SUPFAM" id="SSF47413">
    <property type="entry name" value="lambda repressor-like DNA-binding domains"/>
    <property type="match status" value="1"/>
</dbReference>
<dbReference type="Gene3D" id="1.10.260.40">
    <property type="entry name" value="lambda repressor-like DNA-binding domains"/>
    <property type="match status" value="1"/>
</dbReference>
<dbReference type="CDD" id="cd00093">
    <property type="entry name" value="HTH_XRE"/>
    <property type="match status" value="1"/>
</dbReference>
<comment type="caution">
    <text evidence="1">The sequence shown here is derived from an EMBL/GenBank/DDBJ whole genome shotgun (WGS) entry which is preliminary data.</text>
</comment>
<dbReference type="EMBL" id="LAZR01010384">
    <property type="protein sequence ID" value="KKM67226.1"/>
    <property type="molecule type" value="Genomic_DNA"/>
</dbReference>
<accession>A0A0F9JXP2</accession>
<dbReference type="InterPro" id="IPR001387">
    <property type="entry name" value="Cro/C1-type_HTH"/>
</dbReference>
<reference evidence="1" key="1">
    <citation type="journal article" date="2015" name="Nature">
        <title>Complex archaea that bridge the gap between prokaryotes and eukaryotes.</title>
        <authorList>
            <person name="Spang A."/>
            <person name="Saw J.H."/>
            <person name="Jorgensen S.L."/>
            <person name="Zaremba-Niedzwiedzka K."/>
            <person name="Martijn J."/>
            <person name="Lind A.E."/>
            <person name="van Eijk R."/>
            <person name="Schleper C."/>
            <person name="Guy L."/>
            <person name="Ettema T.J."/>
        </authorList>
    </citation>
    <scope>NUCLEOTIDE SEQUENCE</scope>
</reference>
<protein>
    <recommendedName>
        <fullName evidence="2">HTH cro/C1-type domain-containing protein</fullName>
    </recommendedName>
</protein>
<name>A0A0F9JXP2_9ZZZZ</name>
<evidence type="ECO:0000313" key="1">
    <source>
        <dbReference type="EMBL" id="KKM67226.1"/>
    </source>
</evidence>
<organism evidence="1">
    <name type="scientific">marine sediment metagenome</name>
    <dbReference type="NCBI Taxonomy" id="412755"/>
    <lineage>
        <taxon>unclassified sequences</taxon>
        <taxon>metagenomes</taxon>
        <taxon>ecological metagenomes</taxon>
    </lineage>
</organism>
<dbReference type="InterPro" id="IPR010982">
    <property type="entry name" value="Lambda_DNA-bd_dom_sf"/>
</dbReference>
<sequence>MVLALLKINGWTQEHLARLLPTTLGTVSAWCRSKAMPSPLACVSLTRLAKTIDFKYALPAAAPIAPERTRT</sequence>
<proteinExistence type="predicted"/>
<dbReference type="GO" id="GO:0003677">
    <property type="term" value="F:DNA binding"/>
    <property type="evidence" value="ECO:0007669"/>
    <property type="project" value="InterPro"/>
</dbReference>